<evidence type="ECO:0000313" key="1">
    <source>
        <dbReference type="EMBL" id="MDN3620072.1"/>
    </source>
</evidence>
<comment type="caution">
    <text evidence="1">The sequence shown here is derived from an EMBL/GenBank/DDBJ whole genome shotgun (WGS) entry which is preliminary data.</text>
</comment>
<dbReference type="SUPFAM" id="SSF51126">
    <property type="entry name" value="Pectin lyase-like"/>
    <property type="match status" value="1"/>
</dbReference>
<accession>A0AAJ1QYC7</accession>
<sequence>MSKISTYQFILIAILFWNCKSNSNSNSVNKIINIDSLSELIEFAAKDNMVVKMQPGVYNLDDSKYGQNLIIKKYDLQGEPKSDYPITALINFSGNNNQFLLVGVVLKINSKLHQAYGENHIFEIFVSGNNNKIEGLNVQDKGHEAPLKGAIMMHVMGDDNTIKNVDLFIKGSYPYGYGHLLGKGAKPLVKPRKHSSLLVSGKNTKLIACRVVTHGFGHGIVMQGAQNTLIKDCYVEGKMRSTDEMLAETSGPAFSVDFKSDYPPGKIIPNEIKALSEDGVRSYPYGYLVGRKTENITVINTTVKNMRSGFDLSAHIGKTLIDGCTALECQEKGYSVSKNAIIKNSKGDAMYGPLLSFHQNNTENCNVELELINTVGSYPVKRLMEINGTGHKIKVTNFENKKRTKITPIVFGESFWSDVHKYRYRNKDSKEFSGAYNITLINETGMPIEFGELSKNCKVITNGKVLTDLGENNKLNQQYEF</sequence>
<dbReference type="RefSeq" id="WP_261973046.1">
    <property type="nucleotide sequence ID" value="NZ_CP103460.1"/>
</dbReference>
<dbReference type="EMBL" id="JAUFQH010000009">
    <property type="protein sequence ID" value="MDN3620072.1"/>
    <property type="molecule type" value="Genomic_DNA"/>
</dbReference>
<gene>
    <name evidence="1" type="ORF">QWY81_11465</name>
</gene>
<proteinExistence type="predicted"/>
<organism evidence="1 2">
    <name type="scientific">Polaribacter sejongensis</name>
    <dbReference type="NCBI Taxonomy" id="985043"/>
    <lineage>
        <taxon>Bacteria</taxon>
        <taxon>Pseudomonadati</taxon>
        <taxon>Bacteroidota</taxon>
        <taxon>Flavobacteriia</taxon>
        <taxon>Flavobacteriales</taxon>
        <taxon>Flavobacteriaceae</taxon>
    </lineage>
</organism>
<evidence type="ECO:0008006" key="3">
    <source>
        <dbReference type="Google" id="ProtNLM"/>
    </source>
</evidence>
<dbReference type="InterPro" id="IPR012334">
    <property type="entry name" value="Pectin_lyas_fold"/>
</dbReference>
<dbReference type="Gene3D" id="2.160.20.10">
    <property type="entry name" value="Single-stranded right-handed beta-helix, Pectin lyase-like"/>
    <property type="match status" value="1"/>
</dbReference>
<dbReference type="Proteomes" id="UP001228636">
    <property type="component" value="Unassembled WGS sequence"/>
</dbReference>
<name>A0AAJ1QYC7_9FLAO</name>
<dbReference type="AlphaFoldDB" id="A0AAJ1QYC7"/>
<reference evidence="1 2" key="1">
    <citation type="journal article" date="2014" name="Int. J. Syst. Evol. Microbiol.">
        <title>Complete genome sequence of Corynebacterium casei LMG S-19264T (=DSM 44701T), isolated from a smear-ripened cheese.</title>
        <authorList>
            <consortium name="US DOE Joint Genome Institute (JGI-PGF)"/>
            <person name="Walter F."/>
            <person name="Albersmeier A."/>
            <person name="Kalinowski J."/>
            <person name="Ruckert C."/>
        </authorList>
    </citation>
    <scope>NUCLEOTIDE SEQUENCE [LARGE SCALE GENOMIC DNA]</scope>
    <source>
        <strain evidence="1 2">CECT 8670</strain>
    </source>
</reference>
<evidence type="ECO:0000313" key="2">
    <source>
        <dbReference type="Proteomes" id="UP001228636"/>
    </source>
</evidence>
<protein>
    <recommendedName>
        <fullName evidence="3">Right-handed parallel beta-helix repeat-containing protein</fullName>
    </recommendedName>
</protein>
<dbReference type="InterPro" id="IPR011050">
    <property type="entry name" value="Pectin_lyase_fold/virulence"/>
</dbReference>